<accession>A0AAD4RY83</accession>
<dbReference type="AlphaFoldDB" id="A0AAD4RY83"/>
<organism evidence="1 2">
    <name type="scientific">Papaver atlanticum</name>
    <dbReference type="NCBI Taxonomy" id="357466"/>
    <lineage>
        <taxon>Eukaryota</taxon>
        <taxon>Viridiplantae</taxon>
        <taxon>Streptophyta</taxon>
        <taxon>Embryophyta</taxon>
        <taxon>Tracheophyta</taxon>
        <taxon>Spermatophyta</taxon>
        <taxon>Magnoliopsida</taxon>
        <taxon>Ranunculales</taxon>
        <taxon>Papaveraceae</taxon>
        <taxon>Papaveroideae</taxon>
        <taxon>Papaver</taxon>
    </lineage>
</organism>
<protein>
    <submittedName>
        <fullName evidence="1">Uncharacterized protein</fullName>
    </submittedName>
</protein>
<proteinExistence type="predicted"/>
<sequence>MRRQMPVKFRRVYSLKYSLTTFKKVIPVITYEDLKPDIQRIAIWISTTNGDTSPILYSLFQSFISGTSSGDPKLMLTTEEQAEQVWLFRSLLMPVMNQHIPGLDKGKAMYFTFTTSKCSKTPGGSQFKNLLSSGDPYYNYTSPIETILCEDNYQSMYSQLLCGLCQNDTRITDPLVRQGIIRAIVLDPNPVLADFIEMQCSMDNSSSWKGIMPRLWPNTKCTETIVSGSMSKYIPALDYYSNGRPIVSARYASTEGHFGLNLNPLCKPNKISYTLIPTMAYFEFLPLENNDISVKQPTLHTFSKFKS</sequence>
<dbReference type="GO" id="GO:0005737">
    <property type="term" value="C:cytoplasm"/>
    <property type="evidence" value="ECO:0007669"/>
    <property type="project" value="TreeGrafter"/>
</dbReference>
<reference evidence="1" key="1">
    <citation type="submission" date="2022-04" db="EMBL/GenBank/DDBJ databases">
        <title>A functionally conserved STORR gene fusion in Papaver species that diverged 16.8 million years ago.</title>
        <authorList>
            <person name="Catania T."/>
        </authorList>
    </citation>
    <scope>NUCLEOTIDE SEQUENCE</scope>
    <source>
        <strain evidence="1">S-188037</strain>
    </source>
</reference>
<evidence type="ECO:0000313" key="1">
    <source>
        <dbReference type="EMBL" id="KAI3842712.1"/>
    </source>
</evidence>
<keyword evidence="2" id="KW-1185">Reference proteome</keyword>
<dbReference type="Proteomes" id="UP001202328">
    <property type="component" value="Unassembled WGS sequence"/>
</dbReference>
<dbReference type="Pfam" id="PF03321">
    <property type="entry name" value="GH3"/>
    <property type="match status" value="2"/>
</dbReference>
<gene>
    <name evidence="1" type="ORF">MKW98_015379</name>
</gene>
<evidence type="ECO:0000313" key="2">
    <source>
        <dbReference type="Proteomes" id="UP001202328"/>
    </source>
</evidence>
<dbReference type="EMBL" id="JAJJMB010017052">
    <property type="protein sequence ID" value="KAI3842712.1"/>
    <property type="molecule type" value="Genomic_DNA"/>
</dbReference>
<name>A0AAD4RY83_9MAGN</name>
<dbReference type="GO" id="GO:0016881">
    <property type="term" value="F:acid-amino acid ligase activity"/>
    <property type="evidence" value="ECO:0007669"/>
    <property type="project" value="TreeGrafter"/>
</dbReference>
<dbReference type="PANTHER" id="PTHR31901:SF9">
    <property type="entry name" value="GH3 DOMAIN-CONTAINING PROTEIN"/>
    <property type="match status" value="1"/>
</dbReference>
<comment type="caution">
    <text evidence="1">The sequence shown here is derived from an EMBL/GenBank/DDBJ whole genome shotgun (WGS) entry which is preliminary data.</text>
</comment>
<dbReference type="InterPro" id="IPR004993">
    <property type="entry name" value="GH3"/>
</dbReference>
<dbReference type="PANTHER" id="PTHR31901">
    <property type="entry name" value="GH3 DOMAIN-CONTAINING PROTEIN"/>
    <property type="match status" value="1"/>
</dbReference>